<evidence type="ECO:0000313" key="1">
    <source>
        <dbReference type="EMBL" id="KAI8538399.1"/>
    </source>
</evidence>
<dbReference type="Proteomes" id="UP001062846">
    <property type="component" value="Chromosome 9"/>
</dbReference>
<name>A0ACC0MCS8_RHOML</name>
<evidence type="ECO:0000313" key="2">
    <source>
        <dbReference type="Proteomes" id="UP001062846"/>
    </source>
</evidence>
<organism evidence="1 2">
    <name type="scientific">Rhododendron molle</name>
    <name type="common">Chinese azalea</name>
    <name type="synonym">Azalea mollis</name>
    <dbReference type="NCBI Taxonomy" id="49168"/>
    <lineage>
        <taxon>Eukaryota</taxon>
        <taxon>Viridiplantae</taxon>
        <taxon>Streptophyta</taxon>
        <taxon>Embryophyta</taxon>
        <taxon>Tracheophyta</taxon>
        <taxon>Spermatophyta</taxon>
        <taxon>Magnoliopsida</taxon>
        <taxon>eudicotyledons</taxon>
        <taxon>Gunneridae</taxon>
        <taxon>Pentapetalae</taxon>
        <taxon>asterids</taxon>
        <taxon>Ericales</taxon>
        <taxon>Ericaceae</taxon>
        <taxon>Ericoideae</taxon>
        <taxon>Rhodoreae</taxon>
        <taxon>Rhododendron</taxon>
    </lineage>
</organism>
<proteinExistence type="predicted"/>
<gene>
    <name evidence="1" type="ORF">RHMOL_Rhmol09G0099900</name>
</gene>
<dbReference type="EMBL" id="CM046396">
    <property type="protein sequence ID" value="KAI8538399.1"/>
    <property type="molecule type" value="Genomic_DNA"/>
</dbReference>
<comment type="caution">
    <text evidence="1">The sequence shown here is derived from an EMBL/GenBank/DDBJ whole genome shotgun (WGS) entry which is preliminary data.</text>
</comment>
<sequence>MPMIFCIFGPLPLFVQLSLFAESLYEMLQYQMGCRLLAFLQKLRVKFVTKRNQRKRQREETSKGSDKKSSAKRLKTDKATLEVKSAKTETQDAANCEDGKSSVKEEVISVDGVENENIVVGKTETEMKAEKVVGDAKSGDQETPVATSESKPTSGSESKENVEKMETKKSEKPVAVDKELLQACAFRFFDRNRVGYVRVEDMRLIIHNLGKFLSYRDVKELVQSALLESNTGRDDHILYNKLVRMADI</sequence>
<accession>A0ACC0MCS8</accession>
<keyword evidence="2" id="KW-1185">Reference proteome</keyword>
<reference evidence="1" key="1">
    <citation type="submission" date="2022-02" db="EMBL/GenBank/DDBJ databases">
        <title>Plant Genome Project.</title>
        <authorList>
            <person name="Zhang R.-G."/>
        </authorList>
    </citation>
    <scope>NUCLEOTIDE SEQUENCE</scope>
    <source>
        <strain evidence="1">AT1</strain>
    </source>
</reference>
<protein>
    <submittedName>
        <fullName evidence="1">Uncharacterized protein</fullName>
    </submittedName>
</protein>